<dbReference type="PANTHER" id="PTHR35046">
    <property type="entry name" value="ZINC KNUCKLE (CCHC-TYPE) FAMILY PROTEIN"/>
    <property type="match status" value="1"/>
</dbReference>
<sequence>MDPNRAIADEVESNAPAPVQGIAPSDSRPVTAPQGVEILRLNKPPVDKIRNHGAEEFRANVDDDLERANQRFLDQKHKEFLELKQGCMTVTEYEREFVRLSKYTLDRACKAEDFNREKRKVDSEENDSSKRLMRRPPRNAGNESGNRGTTRDSTVRSEARVPARAYAICAREDASSPDVIIGTFSLYDTNVIALIDPGSTHSYICMNLVSNKILPVESIEFVIKVSNPLSKRNIIGLKCQNNEILQIESDELGGLLIVISSMTAQRYVKKGCKAYLAYIVDTKVSEKKVESVLVVCEYPDVFSEELPGLPPIREVEFGIELVPGTTPISIAPYRMDPTVLKELKAQLEELTDRDDFFDQLKGATVFSKMDLRSGYYQLRVKDSDKVGFLGHKVSADGIRVDPSKISAIIDWKPPRNVSESFEQLKALLTEAPVSIQPKSGKEFVVFSDASWLELLKDYEIVIDYHPGKANVVADALSRKSLFALRALNTQLVWFDDGSIVAKLKARPLFLQQICEAQKFDNDLQAKRAQCESTSDSEFRIGPDDYLMFRDRICVPRNSKLIWKILNEAHSSCLSQVKAENQVSSGLLHPIMIPEWKWDRVTMYFLSGLLLSPKKKHAIWVVVNRLTKSAHFILVRIDFSLYKLAELYISEIVRLHGVPLSIISDRDPRFTLRFLKKLQEASGSKLHFSTAFHPQTDG</sequence>
<feature type="region of interest" description="Disordered" evidence="1">
    <location>
        <begin position="1"/>
        <end position="30"/>
    </location>
</feature>
<dbReference type="InterPro" id="IPR043502">
    <property type="entry name" value="DNA/RNA_pol_sf"/>
</dbReference>
<dbReference type="Proteomes" id="UP000325315">
    <property type="component" value="Unassembled WGS sequence"/>
</dbReference>
<dbReference type="SUPFAM" id="SSF56672">
    <property type="entry name" value="DNA/RNA polymerases"/>
    <property type="match status" value="1"/>
</dbReference>
<gene>
    <name evidence="3" type="ORF">EPI10_007164</name>
</gene>
<protein>
    <submittedName>
        <fullName evidence="3">DNA/RNA polymerases superfamily protein</fullName>
    </submittedName>
</protein>
<keyword evidence="4" id="KW-1185">Reference proteome</keyword>
<comment type="caution">
    <text evidence="3">The sequence shown here is derived from an EMBL/GenBank/DDBJ whole genome shotgun (WGS) entry which is preliminary data.</text>
</comment>
<feature type="compositionally biased region" description="Basic and acidic residues" evidence="1">
    <location>
        <begin position="116"/>
        <end position="130"/>
    </location>
</feature>
<dbReference type="InterPro" id="IPR036397">
    <property type="entry name" value="RNaseH_sf"/>
</dbReference>
<dbReference type="PANTHER" id="PTHR35046:SF26">
    <property type="entry name" value="RNA-DIRECTED DNA POLYMERASE"/>
    <property type="match status" value="1"/>
</dbReference>
<feature type="region of interest" description="Disordered" evidence="1">
    <location>
        <begin position="116"/>
        <end position="158"/>
    </location>
</feature>
<dbReference type="InterPro" id="IPR043128">
    <property type="entry name" value="Rev_trsase/Diguanyl_cyclase"/>
</dbReference>
<dbReference type="InterPro" id="IPR001584">
    <property type="entry name" value="Integrase_cat-core"/>
</dbReference>
<name>A0A5B6WTB7_9ROSI</name>
<dbReference type="EMBL" id="SMMG02000002">
    <property type="protein sequence ID" value="KAA3485140.1"/>
    <property type="molecule type" value="Genomic_DNA"/>
</dbReference>
<evidence type="ECO:0000313" key="3">
    <source>
        <dbReference type="EMBL" id="KAA3485140.1"/>
    </source>
</evidence>
<dbReference type="Gene3D" id="3.30.420.10">
    <property type="entry name" value="Ribonuclease H-like superfamily/Ribonuclease H"/>
    <property type="match status" value="1"/>
</dbReference>
<organism evidence="3 4">
    <name type="scientific">Gossypium australe</name>
    <dbReference type="NCBI Taxonomy" id="47621"/>
    <lineage>
        <taxon>Eukaryota</taxon>
        <taxon>Viridiplantae</taxon>
        <taxon>Streptophyta</taxon>
        <taxon>Embryophyta</taxon>
        <taxon>Tracheophyta</taxon>
        <taxon>Spermatophyta</taxon>
        <taxon>Magnoliopsida</taxon>
        <taxon>eudicotyledons</taxon>
        <taxon>Gunneridae</taxon>
        <taxon>Pentapetalae</taxon>
        <taxon>rosids</taxon>
        <taxon>malvids</taxon>
        <taxon>Malvales</taxon>
        <taxon>Malvaceae</taxon>
        <taxon>Malvoideae</taxon>
        <taxon>Gossypium</taxon>
    </lineage>
</organism>
<feature type="compositionally biased region" description="Basic and acidic residues" evidence="1">
    <location>
        <begin position="149"/>
        <end position="158"/>
    </location>
</feature>
<accession>A0A5B6WTB7</accession>
<evidence type="ECO:0000313" key="4">
    <source>
        <dbReference type="Proteomes" id="UP000325315"/>
    </source>
</evidence>
<dbReference type="GO" id="GO:0003676">
    <property type="term" value="F:nucleic acid binding"/>
    <property type="evidence" value="ECO:0007669"/>
    <property type="project" value="InterPro"/>
</dbReference>
<dbReference type="OrthoDB" id="2272416at2759"/>
<evidence type="ECO:0000256" key="1">
    <source>
        <dbReference type="SAM" id="MobiDB-lite"/>
    </source>
</evidence>
<dbReference type="Gene3D" id="3.30.70.270">
    <property type="match status" value="1"/>
</dbReference>
<dbReference type="InterPro" id="IPR012337">
    <property type="entry name" value="RNaseH-like_sf"/>
</dbReference>
<dbReference type="SUPFAM" id="SSF53098">
    <property type="entry name" value="Ribonuclease H-like"/>
    <property type="match status" value="1"/>
</dbReference>
<evidence type="ECO:0000259" key="2">
    <source>
        <dbReference type="PROSITE" id="PS50994"/>
    </source>
</evidence>
<dbReference type="AlphaFoldDB" id="A0A5B6WTB7"/>
<dbReference type="PROSITE" id="PS50994">
    <property type="entry name" value="INTEGRASE"/>
    <property type="match status" value="1"/>
</dbReference>
<proteinExistence type="predicted"/>
<reference evidence="4" key="1">
    <citation type="journal article" date="2019" name="Plant Biotechnol. J.">
        <title>Genome sequencing of the Australian wild diploid species Gossypium australe highlights disease resistance and delayed gland morphogenesis.</title>
        <authorList>
            <person name="Cai Y."/>
            <person name="Cai X."/>
            <person name="Wang Q."/>
            <person name="Wang P."/>
            <person name="Zhang Y."/>
            <person name="Cai C."/>
            <person name="Xu Y."/>
            <person name="Wang K."/>
            <person name="Zhou Z."/>
            <person name="Wang C."/>
            <person name="Geng S."/>
            <person name="Li B."/>
            <person name="Dong Q."/>
            <person name="Hou Y."/>
            <person name="Wang H."/>
            <person name="Ai P."/>
            <person name="Liu Z."/>
            <person name="Yi F."/>
            <person name="Sun M."/>
            <person name="An G."/>
            <person name="Cheng J."/>
            <person name="Zhang Y."/>
            <person name="Shi Q."/>
            <person name="Xie Y."/>
            <person name="Shi X."/>
            <person name="Chang Y."/>
            <person name="Huang F."/>
            <person name="Chen Y."/>
            <person name="Hong S."/>
            <person name="Mi L."/>
            <person name="Sun Q."/>
            <person name="Zhang L."/>
            <person name="Zhou B."/>
            <person name="Peng R."/>
            <person name="Zhang X."/>
            <person name="Liu F."/>
        </authorList>
    </citation>
    <scope>NUCLEOTIDE SEQUENCE [LARGE SCALE GENOMIC DNA]</scope>
    <source>
        <strain evidence="4">cv. PA1801</strain>
    </source>
</reference>
<dbReference type="GO" id="GO:0015074">
    <property type="term" value="P:DNA integration"/>
    <property type="evidence" value="ECO:0007669"/>
    <property type="project" value="InterPro"/>
</dbReference>
<feature type="domain" description="Integrase catalytic" evidence="2">
    <location>
        <begin position="585"/>
        <end position="697"/>
    </location>
</feature>
<dbReference type="Pfam" id="PF08284">
    <property type="entry name" value="RVP_2"/>
    <property type="match status" value="1"/>
</dbReference>